<reference evidence="3 4" key="1">
    <citation type="submission" date="2016-11" db="EMBL/GenBank/DDBJ databases">
        <authorList>
            <person name="Jaros S."/>
            <person name="Januszkiewicz K."/>
            <person name="Wedrychowicz H."/>
        </authorList>
    </citation>
    <scope>NUCLEOTIDE SEQUENCE [LARGE SCALE GENOMIC DNA]</scope>
    <source>
        <strain evidence="3 4">Y1</strain>
    </source>
</reference>
<gene>
    <name evidence="3" type="ORF">SAMN04487860_11360</name>
</gene>
<name>A0A1M7LH02_RUMFL</name>
<dbReference type="OrthoDB" id="1817140at2"/>
<dbReference type="InterPro" id="IPR036439">
    <property type="entry name" value="Dockerin_dom_sf"/>
</dbReference>
<dbReference type="Gene3D" id="1.10.1330.10">
    <property type="entry name" value="Dockerin domain"/>
    <property type="match status" value="2"/>
</dbReference>
<dbReference type="Pfam" id="PF00404">
    <property type="entry name" value="Dockerin_1"/>
    <property type="match status" value="1"/>
</dbReference>
<sequence>MKALTKIIAAALTASLAVCSVAPVNAAFTNIPSDTVVTAGDTVKIPTYTSEAEMLKYIRSQMRQRTESFSVAIKGISVNDSKEYTDMLIKKIFEYTGNPKEGSYLFLSIHKILLSTNVEDDILSIDFELSYMTTLDQEEKLDTQINTLIKGMNVILGDNYKEKPDAENIAKGYAYFVQFMKYADLTEDKTDTSLFSAYSVLTNKKANSIGFLQLFIRVLAEIGIESNAFFTSVDLTGKLGSHIIASVCVDGTYYLCDPVSDFLLEDGKNKFLLKGMNDFDSDFDGSSAYKQAAEKMNMTISEMAAQNGVALYSYDKKFEFGDVSDDGLIDSVDASMMLAEYARLSTSDKCGIFSAGQKTAADMDKNGRIDSVDASVILSYYAYKSTKSDSTSLSDFVSKKK</sequence>
<feature type="chain" id="PRO_5012839341" description="Dockerin domain-containing protein" evidence="1">
    <location>
        <begin position="27"/>
        <end position="401"/>
    </location>
</feature>
<feature type="domain" description="Dockerin" evidence="2">
    <location>
        <begin position="316"/>
        <end position="390"/>
    </location>
</feature>
<evidence type="ECO:0000259" key="2">
    <source>
        <dbReference type="PROSITE" id="PS51766"/>
    </source>
</evidence>
<feature type="signal peptide" evidence="1">
    <location>
        <begin position="1"/>
        <end position="26"/>
    </location>
</feature>
<dbReference type="AlphaFoldDB" id="A0A1M7LH02"/>
<dbReference type="GO" id="GO:0000272">
    <property type="term" value="P:polysaccharide catabolic process"/>
    <property type="evidence" value="ECO:0007669"/>
    <property type="project" value="InterPro"/>
</dbReference>
<dbReference type="RefSeq" id="WP_081373513.1">
    <property type="nucleotide sequence ID" value="NZ_FRCT01000013.1"/>
</dbReference>
<dbReference type="InterPro" id="IPR002105">
    <property type="entry name" value="Dockerin_1_rpt"/>
</dbReference>
<dbReference type="PROSITE" id="PS51766">
    <property type="entry name" value="DOCKERIN"/>
    <property type="match status" value="1"/>
</dbReference>
<dbReference type="InterPro" id="IPR016134">
    <property type="entry name" value="Dockerin_dom"/>
</dbReference>
<dbReference type="SUPFAM" id="SSF63446">
    <property type="entry name" value="Type I dockerin domain"/>
    <property type="match status" value="1"/>
</dbReference>
<evidence type="ECO:0000313" key="3">
    <source>
        <dbReference type="EMBL" id="SHM77218.1"/>
    </source>
</evidence>
<protein>
    <recommendedName>
        <fullName evidence="2">Dockerin domain-containing protein</fullName>
    </recommendedName>
</protein>
<dbReference type="CDD" id="cd14255">
    <property type="entry name" value="Dockerin_III"/>
    <property type="match status" value="1"/>
</dbReference>
<proteinExistence type="predicted"/>
<organism evidence="3 4">
    <name type="scientific">Ruminococcus flavefaciens</name>
    <dbReference type="NCBI Taxonomy" id="1265"/>
    <lineage>
        <taxon>Bacteria</taxon>
        <taxon>Bacillati</taxon>
        <taxon>Bacillota</taxon>
        <taxon>Clostridia</taxon>
        <taxon>Eubacteriales</taxon>
        <taxon>Oscillospiraceae</taxon>
        <taxon>Ruminococcus</taxon>
    </lineage>
</organism>
<dbReference type="EMBL" id="FRCT01000013">
    <property type="protein sequence ID" value="SHM77218.1"/>
    <property type="molecule type" value="Genomic_DNA"/>
</dbReference>
<keyword evidence="1" id="KW-0732">Signal</keyword>
<evidence type="ECO:0000256" key="1">
    <source>
        <dbReference type="SAM" id="SignalP"/>
    </source>
</evidence>
<dbReference type="GO" id="GO:0004553">
    <property type="term" value="F:hydrolase activity, hydrolyzing O-glycosyl compounds"/>
    <property type="evidence" value="ECO:0007669"/>
    <property type="project" value="InterPro"/>
</dbReference>
<dbReference type="Proteomes" id="UP000184394">
    <property type="component" value="Unassembled WGS sequence"/>
</dbReference>
<accession>A0A1M7LH02</accession>
<evidence type="ECO:0000313" key="4">
    <source>
        <dbReference type="Proteomes" id="UP000184394"/>
    </source>
</evidence>